<name>A0ACD3Z212_FUSSC</name>
<keyword evidence="2" id="KW-1185">Reference proteome</keyword>
<evidence type="ECO:0000313" key="2">
    <source>
        <dbReference type="Proteomes" id="UP000830768"/>
    </source>
</evidence>
<accession>A0ACD3Z212</accession>
<sequence>MLRDELLKLRRDLGRLDLSALEAAIRGEAVPQDLSHDVTIRCLVSGIRQHDGFAEELRGKTQHGSVIRALNARAIMSNRLPEPNPPTQELPYCFWYPDIPNEQTLRHLLKAYPNPIMPYLVARACAAGGYTDLYDELDVLPDVAIAEEARDNKGSGKEIYDKIMGAPARYRIMDDYNCTVYLHPKPGAFLNGDTCVRSTLDNKQPISRDLYPPSFDITEDWSLGPEGSHPGTRPIPDDVVSLLWNPLPLDLPTVDKDLLILMAAYWGNTDRYARLRRPQLINGEAQCIVRGIYHNTFFAKWCSQQPDLERFRKFVYARFIMNDDLAWIEDVDTSLPQENLPYTIWYPKLASPETYMELAQRLPALKQAASHAMIVIKDFGRFVELQPNINNLLYEEVRNQGCYDNFMGYIKEHASAESTAQWDYFSEIPDVDEVAMDEALLWKEMKPSTPTPLEEVTLDNVGVSDRRMPRSYEHNVADIMNYASSFPRKPRGSGRGGRGGRGGRRGR</sequence>
<organism evidence="1 2">
    <name type="scientific">Fusarium solani subsp. cucurbitae</name>
    <name type="common">Neocosmosporum cucurbitae</name>
    <dbReference type="NCBI Taxonomy" id="2747967"/>
    <lineage>
        <taxon>Eukaryota</taxon>
        <taxon>Fungi</taxon>
        <taxon>Dikarya</taxon>
        <taxon>Ascomycota</taxon>
        <taxon>Pezizomycotina</taxon>
        <taxon>Sordariomycetes</taxon>
        <taxon>Hypocreomycetidae</taxon>
        <taxon>Hypocreales</taxon>
        <taxon>Nectriaceae</taxon>
        <taxon>Fusarium</taxon>
        <taxon>Fusarium solani species complex</taxon>
    </lineage>
</organism>
<protein>
    <submittedName>
        <fullName evidence="1">Uncharacterized protein</fullName>
    </submittedName>
</protein>
<proteinExistence type="predicted"/>
<dbReference type="EMBL" id="CP090034">
    <property type="protein sequence ID" value="UPK95303.1"/>
    <property type="molecule type" value="Genomic_DNA"/>
</dbReference>
<reference evidence="1" key="1">
    <citation type="submission" date="2021-11" db="EMBL/GenBank/DDBJ databases">
        <title>Fusarium solani-melongenae Genome sequencing and assembly.</title>
        <authorList>
            <person name="Xie S."/>
            <person name="Huang L."/>
            <person name="Zhang X."/>
        </authorList>
    </citation>
    <scope>NUCLEOTIDE SEQUENCE</scope>
    <source>
        <strain evidence="1">CRI 24-3</strain>
    </source>
</reference>
<dbReference type="Proteomes" id="UP000830768">
    <property type="component" value="Chromosome 5"/>
</dbReference>
<evidence type="ECO:0000313" key="1">
    <source>
        <dbReference type="EMBL" id="UPK95303.1"/>
    </source>
</evidence>
<gene>
    <name evidence="1" type="ORF">LCI18_006238</name>
</gene>